<evidence type="ECO:0000313" key="3">
    <source>
        <dbReference type="EMBL" id="GAA1516557.1"/>
    </source>
</evidence>
<name>A0ABN2AE59_9ACTN</name>
<dbReference type="EMBL" id="BAAAOR010000015">
    <property type="protein sequence ID" value="GAA1516557.1"/>
    <property type="molecule type" value="Genomic_DNA"/>
</dbReference>
<dbReference type="CDD" id="cd06170">
    <property type="entry name" value="LuxR_C_like"/>
    <property type="match status" value="1"/>
</dbReference>
<organism evidence="3 4">
    <name type="scientific">Nocardioides humi</name>
    <dbReference type="NCBI Taxonomy" id="449461"/>
    <lineage>
        <taxon>Bacteria</taxon>
        <taxon>Bacillati</taxon>
        <taxon>Actinomycetota</taxon>
        <taxon>Actinomycetes</taxon>
        <taxon>Propionibacteriales</taxon>
        <taxon>Nocardioidaceae</taxon>
        <taxon>Nocardioides</taxon>
    </lineage>
</organism>
<dbReference type="SMART" id="SM00421">
    <property type="entry name" value="HTH_LUXR"/>
    <property type="match status" value="1"/>
</dbReference>
<feature type="domain" description="HTH luxR-type" evidence="2">
    <location>
        <begin position="447"/>
        <end position="512"/>
    </location>
</feature>
<dbReference type="SUPFAM" id="SSF46894">
    <property type="entry name" value="C-terminal effector domain of the bipartite response regulators"/>
    <property type="match status" value="1"/>
</dbReference>
<dbReference type="InterPro" id="IPR036388">
    <property type="entry name" value="WH-like_DNA-bd_sf"/>
</dbReference>
<evidence type="ECO:0000259" key="2">
    <source>
        <dbReference type="PROSITE" id="PS50043"/>
    </source>
</evidence>
<protein>
    <recommendedName>
        <fullName evidence="2">HTH luxR-type domain-containing protein</fullName>
    </recommendedName>
</protein>
<dbReference type="PRINTS" id="PR00038">
    <property type="entry name" value="HTHLUXR"/>
</dbReference>
<keyword evidence="4" id="KW-1185">Reference proteome</keyword>
<reference evidence="3 4" key="1">
    <citation type="journal article" date="2019" name="Int. J. Syst. Evol. Microbiol.">
        <title>The Global Catalogue of Microorganisms (GCM) 10K type strain sequencing project: providing services to taxonomists for standard genome sequencing and annotation.</title>
        <authorList>
            <consortium name="The Broad Institute Genomics Platform"/>
            <consortium name="The Broad Institute Genome Sequencing Center for Infectious Disease"/>
            <person name="Wu L."/>
            <person name="Ma J."/>
        </authorList>
    </citation>
    <scope>NUCLEOTIDE SEQUENCE [LARGE SCALE GENOMIC DNA]</scope>
    <source>
        <strain evidence="3 4">JCM 14942</strain>
    </source>
</reference>
<dbReference type="PROSITE" id="PS50043">
    <property type="entry name" value="HTH_LUXR_2"/>
    <property type="match status" value="1"/>
</dbReference>
<gene>
    <name evidence="3" type="ORF">GCM10009788_20970</name>
</gene>
<dbReference type="InterPro" id="IPR000792">
    <property type="entry name" value="Tscrpt_reg_LuxR_C"/>
</dbReference>
<dbReference type="RefSeq" id="WP_141004607.1">
    <property type="nucleotide sequence ID" value="NZ_BAAAOR010000015.1"/>
</dbReference>
<evidence type="ECO:0000256" key="1">
    <source>
        <dbReference type="ARBA" id="ARBA00023125"/>
    </source>
</evidence>
<proteinExistence type="predicted"/>
<keyword evidence="1" id="KW-0238">DNA-binding</keyword>
<sequence>MSTVVSVDALGELAAAGRVRQAVEEFESSWVQLWYTVEPAALRSLLVRLGPEPIAQHPGLRFVAVASGLVTGTDAWTLVDEAMGAVRRGRRPDDEILLAHLLSGVQHRASGQLLQARLLLDGARPVAARRAMALDGDLDPALVAFARLQYGITALLCGDIADARNLLEAAYDAEGLHGSPAGRAHVAAHLALVCAVAGELLDAAEALAAVDALVAELGQVVAATSDATQLTRMILLIDHRAFPEASRTVQSRTPASYGVLWPLALWAHAQFLLLTERHEQGLRLLGQAEAAVPAGIAGEGIASEIMRAARADFSIALGNVREAWVAVEPGSSRTPWSAVAEATVLYVSGEFETVRYAARVARAAHDLTLRESVRLRGLEAASCVATGDEESARRLLDVLLDTARRQGWRSFVSSLPRPLVAFALTNDLLSGDLAEVARDAVGVWMPGPALAAPLSPRERAVFRLLLEGAARSEIADRLGVSINTVKTQIRSLYAKLGVTSRREVLQKVALMPPAWTYDVPDWPEV</sequence>
<dbReference type="Gene3D" id="1.10.10.10">
    <property type="entry name" value="Winged helix-like DNA-binding domain superfamily/Winged helix DNA-binding domain"/>
    <property type="match status" value="1"/>
</dbReference>
<evidence type="ECO:0000313" key="4">
    <source>
        <dbReference type="Proteomes" id="UP001500842"/>
    </source>
</evidence>
<dbReference type="InterPro" id="IPR039420">
    <property type="entry name" value="WalR-like"/>
</dbReference>
<accession>A0ABN2AE59</accession>
<dbReference type="Pfam" id="PF00196">
    <property type="entry name" value="GerE"/>
    <property type="match status" value="1"/>
</dbReference>
<dbReference type="PANTHER" id="PTHR43214">
    <property type="entry name" value="TWO-COMPONENT RESPONSE REGULATOR"/>
    <property type="match status" value="1"/>
</dbReference>
<comment type="caution">
    <text evidence="3">The sequence shown here is derived from an EMBL/GenBank/DDBJ whole genome shotgun (WGS) entry which is preliminary data.</text>
</comment>
<dbReference type="Proteomes" id="UP001500842">
    <property type="component" value="Unassembled WGS sequence"/>
</dbReference>
<dbReference type="InterPro" id="IPR016032">
    <property type="entry name" value="Sig_transdc_resp-reg_C-effctor"/>
</dbReference>